<dbReference type="Proteomes" id="UP000243661">
    <property type="component" value="Unassembled WGS sequence"/>
</dbReference>
<evidence type="ECO:0000256" key="1">
    <source>
        <dbReference type="SAM" id="MobiDB-lite"/>
    </source>
</evidence>
<dbReference type="RefSeq" id="WP_092720428.1">
    <property type="nucleotide sequence ID" value="NZ_FMBK01000009.1"/>
</dbReference>
<evidence type="ECO:0000313" key="4">
    <source>
        <dbReference type="Proteomes" id="UP000243661"/>
    </source>
</evidence>
<evidence type="ECO:0000313" key="3">
    <source>
        <dbReference type="EMBL" id="SCC72453.1"/>
    </source>
</evidence>
<feature type="signal peptide" evidence="2">
    <location>
        <begin position="1"/>
        <end position="21"/>
    </location>
</feature>
<feature type="chain" id="PRO_5008692858" evidence="2">
    <location>
        <begin position="22"/>
        <end position="86"/>
    </location>
</feature>
<sequence length="86" mass="9634">MHLHKFLMGLFTVAFMTNVWAEPALQAGDTLESLSKVQIRTTVTPSTTMMLENKPLQQTMPSSTEQPTEPENNVVDVKEIDAPIFE</sequence>
<feature type="region of interest" description="Disordered" evidence="1">
    <location>
        <begin position="47"/>
        <end position="77"/>
    </location>
</feature>
<evidence type="ECO:0000256" key="2">
    <source>
        <dbReference type="SAM" id="SignalP"/>
    </source>
</evidence>
<dbReference type="EMBL" id="FMBK01000009">
    <property type="protein sequence ID" value="SCC72453.1"/>
    <property type="molecule type" value="Genomic_DNA"/>
</dbReference>
<feature type="compositionally biased region" description="Polar residues" evidence="1">
    <location>
        <begin position="47"/>
        <end position="71"/>
    </location>
</feature>
<accession>A0A1C4GX78</accession>
<organism evidence="3 4">
    <name type="scientific">Acinetobacter albensis</name>
    <dbReference type="NCBI Taxonomy" id="1673609"/>
    <lineage>
        <taxon>Bacteria</taxon>
        <taxon>Pseudomonadati</taxon>
        <taxon>Pseudomonadota</taxon>
        <taxon>Gammaproteobacteria</taxon>
        <taxon>Moraxellales</taxon>
        <taxon>Moraxellaceae</taxon>
        <taxon>Acinetobacter</taxon>
    </lineage>
</organism>
<keyword evidence="2" id="KW-0732">Signal</keyword>
<protein>
    <submittedName>
        <fullName evidence="3">Uncharacterized protein</fullName>
    </submittedName>
</protein>
<proteinExistence type="predicted"/>
<dbReference type="OrthoDB" id="6694311at2"/>
<reference evidence="3 4" key="1">
    <citation type="submission" date="2016-08" db="EMBL/GenBank/DDBJ databases">
        <authorList>
            <person name="Seilhamer J.J."/>
        </authorList>
    </citation>
    <scope>NUCLEOTIDE SEQUENCE [LARGE SCALE GENOMIC DNA]</scope>
    <source>
        <strain evidence="3 4">ANC 4874</strain>
    </source>
</reference>
<gene>
    <name evidence="3" type="ORF">GA0116959_109135</name>
</gene>
<dbReference type="AlphaFoldDB" id="A0A1C4GX78"/>
<name>A0A1C4GX78_9GAMM</name>